<feature type="transmembrane region" description="Helical" evidence="2">
    <location>
        <begin position="273"/>
        <end position="291"/>
    </location>
</feature>
<evidence type="ECO:0000313" key="3">
    <source>
        <dbReference type="EMBL" id="RCK78351.1"/>
    </source>
</evidence>
<evidence type="ECO:0000256" key="1">
    <source>
        <dbReference type="SAM" id="MobiDB-lite"/>
    </source>
</evidence>
<feature type="transmembrane region" description="Helical" evidence="2">
    <location>
        <begin position="193"/>
        <end position="211"/>
    </location>
</feature>
<evidence type="ECO:0000313" key="4">
    <source>
        <dbReference type="Proteomes" id="UP000252355"/>
    </source>
</evidence>
<keyword evidence="2" id="KW-0472">Membrane</keyword>
<feature type="region of interest" description="Disordered" evidence="1">
    <location>
        <begin position="335"/>
        <end position="366"/>
    </location>
</feature>
<accession>A0A367ZLV2</accession>
<feature type="transmembrane region" description="Helical" evidence="2">
    <location>
        <begin position="311"/>
        <end position="327"/>
    </location>
</feature>
<dbReference type="AlphaFoldDB" id="A0A367ZLV2"/>
<dbReference type="Pfam" id="PF04307">
    <property type="entry name" value="YdjM"/>
    <property type="match status" value="1"/>
</dbReference>
<keyword evidence="2" id="KW-1133">Transmembrane helix</keyword>
<name>A0A367ZLV2_9BACT</name>
<sequence length="366" mass="41349">MKGFTHFISGIAVASFFPQAVHMASQEQSFILCLGGIFGILPDTLDFKFARYFHTSEFEVKPDPNALDAHQIAAVVAQSIEKANRDGRSSVQLHTMQLGANLWRSYTLGFDAKTQEVVVEIGPLVDTGQTPFVGTEPKEKAVARVKTSCTFFQEFDKKSNIAIMSGPCFEFIKRGENQVEIVFLPWHRTWSHSATLGLLIAVIVGAISYVVVPEGPYPELYTIPRWMLYPLIIFFGSMVHIIEDSTGFMGNNLFYPFTPDRTRGLGFMSAAEAIPNFFFVWTSVIAILYNLDRFRWAPEEFPAGITSPESFFFWFYAVPVAIMWYFFQRGKHEKEARRRPEETAPARVVDFDGPGEAERESDPSVL</sequence>
<feature type="transmembrane region" description="Helical" evidence="2">
    <location>
        <begin position="223"/>
        <end position="242"/>
    </location>
</feature>
<organism evidence="3 4">
    <name type="scientific">Candidatus Ozemobacter sibiricus</name>
    <dbReference type="NCBI Taxonomy" id="2268124"/>
    <lineage>
        <taxon>Bacteria</taxon>
        <taxon>Candidatus Ozemobacteria</taxon>
        <taxon>Candidatus Ozemobacterales</taxon>
        <taxon>Candidatus Ozemobacteraceae</taxon>
        <taxon>Candidatus Ozemobacter</taxon>
    </lineage>
</organism>
<feature type="compositionally biased region" description="Basic and acidic residues" evidence="1">
    <location>
        <begin position="356"/>
        <end position="366"/>
    </location>
</feature>
<comment type="caution">
    <text evidence="3">The sequence shown here is derived from an EMBL/GenBank/DDBJ whole genome shotgun (WGS) entry which is preliminary data.</text>
</comment>
<protein>
    <submittedName>
        <fullName evidence="3">Putative membrane protein</fullName>
    </submittedName>
</protein>
<dbReference type="Proteomes" id="UP000252355">
    <property type="component" value="Unassembled WGS sequence"/>
</dbReference>
<keyword evidence="2" id="KW-0812">Transmembrane</keyword>
<dbReference type="InterPro" id="IPR007404">
    <property type="entry name" value="YdjM-like"/>
</dbReference>
<reference evidence="3 4" key="1">
    <citation type="submission" date="2018-05" db="EMBL/GenBank/DDBJ databases">
        <title>A metagenomic window into the 2 km-deep terrestrial subsurface aquifer revealed taxonomically and functionally diverse microbial community comprising novel uncultured bacterial lineages.</title>
        <authorList>
            <person name="Kadnikov V.V."/>
            <person name="Mardanov A.V."/>
            <person name="Beletsky A.V."/>
            <person name="Banks D."/>
            <person name="Pimenov N.V."/>
            <person name="Frank Y.A."/>
            <person name="Karnachuk O.V."/>
            <person name="Ravin N.V."/>
        </authorList>
    </citation>
    <scope>NUCLEOTIDE SEQUENCE [LARGE SCALE GENOMIC DNA]</scope>
    <source>
        <strain evidence="3">BY5</strain>
    </source>
</reference>
<gene>
    <name evidence="3" type="ORF">OZSIB_1593</name>
</gene>
<dbReference type="EMBL" id="QOQW01000024">
    <property type="protein sequence ID" value="RCK78351.1"/>
    <property type="molecule type" value="Genomic_DNA"/>
</dbReference>
<evidence type="ECO:0000256" key="2">
    <source>
        <dbReference type="SAM" id="Phobius"/>
    </source>
</evidence>
<feature type="compositionally biased region" description="Basic and acidic residues" evidence="1">
    <location>
        <begin position="335"/>
        <end position="344"/>
    </location>
</feature>
<proteinExistence type="predicted"/>